<proteinExistence type="predicted"/>
<gene>
    <name evidence="2" type="ORF">Q0590_30080</name>
</gene>
<keyword evidence="1" id="KW-0812">Transmembrane</keyword>
<evidence type="ECO:0000313" key="2">
    <source>
        <dbReference type="EMBL" id="MDO1450562.1"/>
    </source>
</evidence>
<comment type="caution">
    <text evidence="2">The sequence shown here is derived from an EMBL/GenBank/DDBJ whole genome shotgun (WGS) entry which is preliminary data.</text>
</comment>
<sequence length="69" mass="7184">MSLTGGVIGIGSGYLIATGAGIAMGWPVIILIQSVLLAFGFSTLVGVFFGHYPARKASQLDPIVALRYE</sequence>
<evidence type="ECO:0008006" key="4">
    <source>
        <dbReference type="Google" id="ProtNLM"/>
    </source>
</evidence>
<accession>A0ABT8REQ1</accession>
<dbReference type="InterPro" id="IPR050250">
    <property type="entry name" value="Macrolide_Exporter_MacB"/>
</dbReference>
<evidence type="ECO:0000256" key="1">
    <source>
        <dbReference type="SAM" id="Phobius"/>
    </source>
</evidence>
<dbReference type="Proteomes" id="UP001168528">
    <property type="component" value="Unassembled WGS sequence"/>
</dbReference>
<name>A0ABT8REQ1_9BACT</name>
<feature type="transmembrane region" description="Helical" evidence="1">
    <location>
        <begin position="30"/>
        <end position="50"/>
    </location>
</feature>
<dbReference type="EMBL" id="JAUKPO010000032">
    <property type="protein sequence ID" value="MDO1450562.1"/>
    <property type="molecule type" value="Genomic_DNA"/>
</dbReference>
<evidence type="ECO:0000313" key="3">
    <source>
        <dbReference type="Proteomes" id="UP001168528"/>
    </source>
</evidence>
<reference evidence="2" key="1">
    <citation type="submission" date="2023-07" db="EMBL/GenBank/DDBJ databases">
        <title>The genome sequence of Rhodocytophaga aerolata KACC 12507.</title>
        <authorList>
            <person name="Zhang X."/>
        </authorList>
    </citation>
    <scope>NUCLEOTIDE SEQUENCE</scope>
    <source>
        <strain evidence="2">KACC 12507</strain>
    </source>
</reference>
<dbReference type="PANTHER" id="PTHR30572:SF4">
    <property type="entry name" value="ABC TRANSPORTER PERMEASE YTRF"/>
    <property type="match status" value="1"/>
</dbReference>
<keyword evidence="1" id="KW-0472">Membrane</keyword>
<organism evidence="2 3">
    <name type="scientific">Rhodocytophaga aerolata</name>
    <dbReference type="NCBI Taxonomy" id="455078"/>
    <lineage>
        <taxon>Bacteria</taxon>
        <taxon>Pseudomonadati</taxon>
        <taxon>Bacteroidota</taxon>
        <taxon>Cytophagia</taxon>
        <taxon>Cytophagales</taxon>
        <taxon>Rhodocytophagaceae</taxon>
        <taxon>Rhodocytophaga</taxon>
    </lineage>
</organism>
<keyword evidence="1" id="KW-1133">Transmembrane helix</keyword>
<dbReference type="PANTHER" id="PTHR30572">
    <property type="entry name" value="MEMBRANE COMPONENT OF TRANSPORTER-RELATED"/>
    <property type="match status" value="1"/>
</dbReference>
<feature type="transmembrane region" description="Helical" evidence="1">
    <location>
        <begin position="7"/>
        <end position="24"/>
    </location>
</feature>
<keyword evidence="3" id="KW-1185">Reference proteome</keyword>
<protein>
    <recommendedName>
        <fullName evidence="4">FtsX-like permease family protein</fullName>
    </recommendedName>
</protein>